<evidence type="ECO:0000313" key="2">
    <source>
        <dbReference type="Proteomes" id="UP001157502"/>
    </source>
</evidence>
<sequence>MIERIWGHREESKCTAATTLIRIYTRLNPSPRGHGKLTTGATMEGDLSLSSGRGQRERKRSYKDFLREEVEDDDDLGQDEEQLVISNHNAKKSNKKRRCLGDDPHRWAGGTEKAGRYSTESPVSSPQCQTSESPNGWTTERSDETGEDVTMPSFWMYMDDLQIDRCSEASTASSGQAPPATDSPVSGGSEVDLVSAAAHLQLLGESLSHIGHRLHGTKEMIAVSGSLSVLLDSLLCALAPLTCLTSLVPELRSSPSHAHTLAKSLDNIAYIMPGL</sequence>
<gene>
    <name evidence="1" type="ORF">DPEC_G00172350</name>
</gene>
<comment type="caution">
    <text evidence="1">The sequence shown here is derived from an EMBL/GenBank/DDBJ whole genome shotgun (WGS) entry which is preliminary data.</text>
</comment>
<reference evidence="1" key="1">
    <citation type="submission" date="2021-05" db="EMBL/GenBank/DDBJ databases">
        <authorList>
            <person name="Pan Q."/>
            <person name="Jouanno E."/>
            <person name="Zahm M."/>
            <person name="Klopp C."/>
            <person name="Cabau C."/>
            <person name="Louis A."/>
            <person name="Berthelot C."/>
            <person name="Parey E."/>
            <person name="Roest Crollius H."/>
            <person name="Montfort J."/>
            <person name="Robinson-Rechavi M."/>
            <person name="Bouchez O."/>
            <person name="Lampietro C."/>
            <person name="Lopez Roques C."/>
            <person name="Donnadieu C."/>
            <person name="Postlethwait J."/>
            <person name="Bobe J."/>
            <person name="Dillon D."/>
            <person name="Chandos A."/>
            <person name="von Hippel F."/>
            <person name="Guiguen Y."/>
        </authorList>
    </citation>
    <scope>NUCLEOTIDE SEQUENCE</scope>
    <source>
        <strain evidence="1">YG-Jan2019</strain>
    </source>
</reference>
<organism evidence="1 2">
    <name type="scientific">Dallia pectoralis</name>
    <name type="common">Alaska blackfish</name>
    <dbReference type="NCBI Taxonomy" id="75939"/>
    <lineage>
        <taxon>Eukaryota</taxon>
        <taxon>Metazoa</taxon>
        <taxon>Chordata</taxon>
        <taxon>Craniata</taxon>
        <taxon>Vertebrata</taxon>
        <taxon>Euteleostomi</taxon>
        <taxon>Actinopterygii</taxon>
        <taxon>Neopterygii</taxon>
        <taxon>Teleostei</taxon>
        <taxon>Protacanthopterygii</taxon>
        <taxon>Esociformes</taxon>
        <taxon>Umbridae</taxon>
        <taxon>Dallia</taxon>
    </lineage>
</organism>
<accession>A0ACC2GDZ1</accession>
<name>A0ACC2GDZ1_DALPE</name>
<proteinExistence type="predicted"/>
<dbReference type="EMBL" id="CM055741">
    <property type="protein sequence ID" value="KAJ8001717.1"/>
    <property type="molecule type" value="Genomic_DNA"/>
</dbReference>
<dbReference type="Proteomes" id="UP001157502">
    <property type="component" value="Chromosome 14"/>
</dbReference>
<protein>
    <submittedName>
        <fullName evidence="1">Uncharacterized protein</fullName>
    </submittedName>
</protein>
<keyword evidence="2" id="KW-1185">Reference proteome</keyword>
<evidence type="ECO:0000313" key="1">
    <source>
        <dbReference type="EMBL" id="KAJ8001717.1"/>
    </source>
</evidence>